<dbReference type="PANTHER" id="PTHR36851">
    <property type="entry name" value="UNNAMED PRODUCT"/>
    <property type="match status" value="1"/>
</dbReference>
<feature type="transmembrane region" description="Helical" evidence="1">
    <location>
        <begin position="32"/>
        <end position="52"/>
    </location>
</feature>
<dbReference type="Gene3D" id="3.90.550.10">
    <property type="entry name" value="Spore Coat Polysaccharide Biosynthesis Protein SpsA, Chain A"/>
    <property type="match status" value="1"/>
</dbReference>
<evidence type="ECO:0000256" key="1">
    <source>
        <dbReference type="SAM" id="Phobius"/>
    </source>
</evidence>
<feature type="transmembrane region" description="Helical" evidence="1">
    <location>
        <begin position="459"/>
        <end position="479"/>
    </location>
</feature>
<feature type="transmembrane region" description="Helical" evidence="1">
    <location>
        <begin position="5"/>
        <end position="26"/>
    </location>
</feature>
<dbReference type="EMBL" id="MHQM01000011">
    <property type="protein sequence ID" value="OHA04164.1"/>
    <property type="molecule type" value="Genomic_DNA"/>
</dbReference>
<dbReference type="AlphaFoldDB" id="A0A1G2KY83"/>
<dbReference type="InterPro" id="IPR029044">
    <property type="entry name" value="Nucleotide-diphossugar_trans"/>
</dbReference>
<feature type="transmembrane region" description="Helical" evidence="1">
    <location>
        <begin position="428"/>
        <end position="447"/>
    </location>
</feature>
<evidence type="ECO:0000313" key="3">
    <source>
        <dbReference type="EMBL" id="OHA04164.1"/>
    </source>
</evidence>
<dbReference type="Pfam" id="PF13632">
    <property type="entry name" value="Glyco_trans_2_3"/>
    <property type="match status" value="1"/>
</dbReference>
<sequence>MKYRLLEFIPGVLAWGTIAAVIGASWRFPEAAAIFIILFDIYWLFKTIYLSLHLRAAFRRMRANMQTDWLAKLSELQPTNHLPTGQAGNLQPHWRNIHHLVIMPMAHEPYEIIRESFEALKASHYPKDRLIVVLAREARIPESDEIAQKITQEFSGVFAHLLATAHPDGLIGEIRGKGSNEAWAAAEVKRAVIDPASIPYDDIIVSVFDADTQTGPEYFGVLTHAFLKAPHPLRSSYQPIPLFVNNIFQAPALARVIAFASSFWHMIQQARPERLTTFSSHAMPFKALVEIGYWRRDIVSEDSNIFWQCYLHYDGDWRTVPIFYPAAMDANVAPTFWHTMKNLYRQQRRWAWGPCENIPYFLNGFIRNRRISFAKKCYWSFHYIEGAHSWATNSLIIFSLGWLPLILGDASFNLSVLSYNLPRITRTVMNFAMIGVASSSILAILLLPPKPAWFRKRHYALYLVQWLLMPVHLIIFGSLPALEAQTRVMLGGRWRLGFWPTPKHR</sequence>
<protein>
    <recommendedName>
        <fullName evidence="2">Glycosyltransferase 2-like domain-containing protein</fullName>
    </recommendedName>
</protein>
<dbReference type="InterPro" id="IPR001173">
    <property type="entry name" value="Glyco_trans_2-like"/>
</dbReference>
<dbReference type="PANTHER" id="PTHR36851:SF1">
    <property type="entry name" value="GLYCO_TRANS_2-LIKE DOMAIN-CONTAINING PROTEIN"/>
    <property type="match status" value="1"/>
</dbReference>
<keyword evidence="1" id="KW-1133">Transmembrane helix</keyword>
<feature type="transmembrane region" description="Helical" evidence="1">
    <location>
        <begin position="390"/>
        <end position="408"/>
    </location>
</feature>
<reference evidence="3 4" key="1">
    <citation type="journal article" date="2016" name="Nat. Commun.">
        <title>Thousands of microbial genomes shed light on interconnected biogeochemical processes in an aquifer system.</title>
        <authorList>
            <person name="Anantharaman K."/>
            <person name="Brown C.T."/>
            <person name="Hug L.A."/>
            <person name="Sharon I."/>
            <person name="Castelle C.J."/>
            <person name="Probst A.J."/>
            <person name="Thomas B.C."/>
            <person name="Singh A."/>
            <person name="Wilkins M.J."/>
            <person name="Karaoz U."/>
            <person name="Brodie E.L."/>
            <person name="Williams K.H."/>
            <person name="Hubbard S.S."/>
            <person name="Banfield J.F."/>
        </authorList>
    </citation>
    <scope>NUCLEOTIDE SEQUENCE [LARGE SCALE GENOMIC DNA]</scope>
</reference>
<evidence type="ECO:0000313" key="4">
    <source>
        <dbReference type="Proteomes" id="UP000178510"/>
    </source>
</evidence>
<accession>A0A1G2KY83</accession>
<feature type="domain" description="Glycosyltransferase 2-like" evidence="2">
    <location>
        <begin position="205"/>
        <end position="406"/>
    </location>
</feature>
<name>A0A1G2KY83_9BACT</name>
<evidence type="ECO:0000259" key="2">
    <source>
        <dbReference type="Pfam" id="PF13632"/>
    </source>
</evidence>
<dbReference type="SUPFAM" id="SSF53448">
    <property type="entry name" value="Nucleotide-diphospho-sugar transferases"/>
    <property type="match status" value="1"/>
</dbReference>
<proteinExistence type="predicted"/>
<dbReference type="STRING" id="1802274.A3J58_01670"/>
<gene>
    <name evidence="3" type="ORF">A3J58_01670</name>
</gene>
<keyword evidence="1" id="KW-0812">Transmembrane</keyword>
<organism evidence="3 4">
    <name type="scientific">Candidatus Sungbacteria bacterium RIFCSPHIGHO2_02_FULL_52_23</name>
    <dbReference type="NCBI Taxonomy" id="1802274"/>
    <lineage>
        <taxon>Bacteria</taxon>
        <taxon>Candidatus Sungiibacteriota</taxon>
    </lineage>
</organism>
<keyword evidence="1" id="KW-0472">Membrane</keyword>
<comment type="caution">
    <text evidence="3">The sequence shown here is derived from an EMBL/GenBank/DDBJ whole genome shotgun (WGS) entry which is preliminary data.</text>
</comment>
<dbReference type="Proteomes" id="UP000178510">
    <property type="component" value="Unassembled WGS sequence"/>
</dbReference>